<accession>A0A2H9ZQL0</accession>
<dbReference type="InterPro" id="IPR036758">
    <property type="entry name" value="At5g01610-like"/>
</dbReference>
<feature type="signal peptide" evidence="1">
    <location>
        <begin position="1"/>
        <end position="22"/>
    </location>
</feature>
<evidence type="ECO:0000256" key="1">
    <source>
        <dbReference type="SAM" id="SignalP"/>
    </source>
</evidence>
<sequence>MAISKRFLAAVALFLAASYAAASYAAASAATVNDELAKFGLPPGLLPDSVLSYSLADDGRFEVELRSPCYVKFTDLVFYDKKIKGRLSYGLISDLEGIQLKKLFVWVQITSISASSPEALEFQAGFLSEKLPVSLFETVPHCKAKPSCRGSAGLVPQEALPISEV</sequence>
<protein>
    <recommendedName>
        <fullName evidence="4">DUF538 domain-containing protein</fullName>
    </recommendedName>
</protein>
<dbReference type="Gene3D" id="2.30.240.10">
    <property type="entry name" value="At5g01610-like"/>
    <property type="match status" value="1"/>
</dbReference>
<reference evidence="2 3" key="1">
    <citation type="journal article" date="2017" name="Nature">
        <title>The Apostasia genome and the evolution of orchids.</title>
        <authorList>
            <person name="Zhang G.Q."/>
            <person name="Liu K.W."/>
            <person name="Li Z."/>
            <person name="Lohaus R."/>
            <person name="Hsiao Y.Y."/>
            <person name="Niu S.C."/>
            <person name="Wang J.Y."/>
            <person name="Lin Y.C."/>
            <person name="Xu Q."/>
            <person name="Chen L.J."/>
            <person name="Yoshida K."/>
            <person name="Fujiwara S."/>
            <person name="Wang Z.W."/>
            <person name="Zhang Y.Q."/>
            <person name="Mitsuda N."/>
            <person name="Wang M."/>
            <person name="Liu G.H."/>
            <person name="Pecoraro L."/>
            <person name="Huang H.X."/>
            <person name="Xiao X.J."/>
            <person name="Lin M."/>
            <person name="Wu X.Y."/>
            <person name="Wu W.L."/>
            <person name="Chen Y.Y."/>
            <person name="Chang S.B."/>
            <person name="Sakamoto S."/>
            <person name="Ohme-Takagi M."/>
            <person name="Yagi M."/>
            <person name="Zeng S.J."/>
            <person name="Shen C.Y."/>
            <person name="Yeh C.M."/>
            <person name="Luo Y.B."/>
            <person name="Tsai W.C."/>
            <person name="Van de Peer Y."/>
            <person name="Liu Z.J."/>
        </authorList>
    </citation>
    <scope>NUCLEOTIDE SEQUENCE [LARGE SCALE GENOMIC DNA]</scope>
    <source>
        <strain evidence="3">cv. Shenzhen</strain>
        <tissue evidence="2">Stem</tissue>
    </source>
</reference>
<evidence type="ECO:0000313" key="2">
    <source>
        <dbReference type="EMBL" id="PKA45585.1"/>
    </source>
</evidence>
<proteinExistence type="predicted"/>
<keyword evidence="1" id="KW-0732">Signal</keyword>
<dbReference type="PANTHER" id="PTHR31676:SF96">
    <property type="entry name" value="EXPRESSED PROTEIN"/>
    <property type="match status" value="1"/>
</dbReference>
<dbReference type="PANTHER" id="PTHR31676">
    <property type="entry name" value="T31J12.3 PROTEIN-RELATED"/>
    <property type="match status" value="1"/>
</dbReference>
<keyword evidence="3" id="KW-1185">Reference proteome</keyword>
<feature type="chain" id="PRO_5014137448" description="DUF538 domain-containing protein" evidence="1">
    <location>
        <begin position="23"/>
        <end position="165"/>
    </location>
</feature>
<evidence type="ECO:0008006" key="4">
    <source>
        <dbReference type="Google" id="ProtNLM"/>
    </source>
</evidence>
<name>A0A2H9ZQL0_9ASPA</name>
<dbReference type="STRING" id="1088818.A0A2H9ZQL0"/>
<dbReference type="AlphaFoldDB" id="A0A2H9ZQL0"/>
<dbReference type="OrthoDB" id="622488at2759"/>
<dbReference type="Pfam" id="PF04398">
    <property type="entry name" value="DUF538"/>
    <property type="match status" value="1"/>
</dbReference>
<dbReference type="SUPFAM" id="SSF141562">
    <property type="entry name" value="At5g01610-like"/>
    <property type="match status" value="1"/>
</dbReference>
<dbReference type="EMBL" id="KZ454830">
    <property type="protein sequence ID" value="PKA45585.1"/>
    <property type="molecule type" value="Genomic_DNA"/>
</dbReference>
<organism evidence="2 3">
    <name type="scientific">Apostasia shenzhenica</name>
    <dbReference type="NCBI Taxonomy" id="1088818"/>
    <lineage>
        <taxon>Eukaryota</taxon>
        <taxon>Viridiplantae</taxon>
        <taxon>Streptophyta</taxon>
        <taxon>Embryophyta</taxon>
        <taxon>Tracheophyta</taxon>
        <taxon>Spermatophyta</taxon>
        <taxon>Magnoliopsida</taxon>
        <taxon>Liliopsida</taxon>
        <taxon>Asparagales</taxon>
        <taxon>Orchidaceae</taxon>
        <taxon>Apostasioideae</taxon>
        <taxon>Apostasia</taxon>
    </lineage>
</organism>
<dbReference type="Proteomes" id="UP000236161">
    <property type="component" value="Unassembled WGS sequence"/>
</dbReference>
<evidence type="ECO:0000313" key="3">
    <source>
        <dbReference type="Proteomes" id="UP000236161"/>
    </source>
</evidence>
<dbReference type="InterPro" id="IPR007493">
    <property type="entry name" value="DUF538"/>
</dbReference>
<gene>
    <name evidence="2" type="ORF">AXF42_Ash010924</name>
</gene>